<proteinExistence type="predicted"/>
<sequence length="52" mass="5771">MRAKTPFFNPNKKAPRTVGVVRSAKGSFYSAIRLSCLALKKSSALNSTDKYY</sequence>
<dbReference type="AlphaFoldDB" id="A0A382VLS1"/>
<dbReference type="EMBL" id="UINC01153005">
    <property type="protein sequence ID" value="SVD47477.1"/>
    <property type="molecule type" value="Genomic_DNA"/>
</dbReference>
<evidence type="ECO:0000313" key="1">
    <source>
        <dbReference type="EMBL" id="SVD47477.1"/>
    </source>
</evidence>
<accession>A0A382VLS1</accession>
<protein>
    <submittedName>
        <fullName evidence="1">Uncharacterized protein</fullName>
    </submittedName>
</protein>
<gene>
    <name evidence="1" type="ORF">METZ01_LOCUS400331</name>
</gene>
<organism evidence="1">
    <name type="scientific">marine metagenome</name>
    <dbReference type="NCBI Taxonomy" id="408172"/>
    <lineage>
        <taxon>unclassified sequences</taxon>
        <taxon>metagenomes</taxon>
        <taxon>ecological metagenomes</taxon>
    </lineage>
</organism>
<name>A0A382VLS1_9ZZZZ</name>
<reference evidence="1" key="1">
    <citation type="submission" date="2018-05" db="EMBL/GenBank/DDBJ databases">
        <authorList>
            <person name="Lanie J.A."/>
            <person name="Ng W.-L."/>
            <person name="Kazmierczak K.M."/>
            <person name="Andrzejewski T.M."/>
            <person name="Davidsen T.M."/>
            <person name="Wayne K.J."/>
            <person name="Tettelin H."/>
            <person name="Glass J.I."/>
            <person name="Rusch D."/>
            <person name="Podicherti R."/>
            <person name="Tsui H.-C.T."/>
            <person name="Winkler M.E."/>
        </authorList>
    </citation>
    <scope>NUCLEOTIDE SEQUENCE</scope>
</reference>